<dbReference type="AlphaFoldDB" id="A0A5C5A6I5"/>
<dbReference type="InterPro" id="IPR036689">
    <property type="entry name" value="ESAT-6-like_sf"/>
</dbReference>
<dbReference type="InterPro" id="IPR010310">
    <property type="entry name" value="T7SS_ESAT-6-like"/>
</dbReference>
<dbReference type="InterPro" id="IPR051768">
    <property type="entry name" value="Bact_secretion_toxin"/>
</dbReference>
<dbReference type="Gene3D" id="1.10.287.850">
    <property type="entry name" value="HP0062-like domain"/>
    <property type="match status" value="1"/>
</dbReference>
<name>A0A5C5A6I5_9BACI</name>
<evidence type="ECO:0000313" key="1">
    <source>
        <dbReference type="EMBL" id="TNP15308.1"/>
    </source>
</evidence>
<dbReference type="PANTHER" id="PTHR34976">
    <property type="entry name" value="RIBONUCLEASE YQCG-RELATED"/>
    <property type="match status" value="1"/>
</dbReference>
<accession>A0A5C5A6I5</accession>
<sequence length="499" mass="55166">MVQIKVTPEELERVAKRANDTKHALESIHNNLCNQIDYMCFQWTGASNQNFIQMFNNARPSAFTAINALVHVEEELKRIAEKFRVADSEDVTSKKTTKSSKAPEKSFLGKVWDGIVDGAGDAVGDTIDGIKALGDWETWKGMGYTVTHLDEALPAMWNALSDSFNKDVINGDAETRARWGSYALTQIGLGLLGDKGVSKAAKLAQGAKFSQGISKAGQVFNKGDNLAFAGRNGGRSVFDNAAFRQAEEKLSTYQFAKGEGNIGTTPKAVEVTPSFNRENLSEHIGEGFASQIDNVLKEANISNEQFHNLKVKHYTELNAEEIQIMKKIRDSVPAPNQDTLLQKVISLDSVENYLKETEYFNSVGGCVAKMEDVKQIHSPKDVYESLRLDYEGTPYTTTSDYATIRFKTNQVDKMKIPYAESFGDSLNVKPNEYVTFPQTGNGFTAAENGHIIPEYETAWGQYMSPSDGAEIYTVINGEETLVGVFSSDLDRFIPATKNK</sequence>
<reference evidence="1 2" key="1">
    <citation type="submission" date="2019-06" db="EMBL/GenBank/DDBJ databases">
        <title>Biocontrol Bacillus strains from Vietnam.</title>
        <authorList>
            <person name="Borriss R."/>
            <person name="Lasch P."/>
            <person name="Thanh Tam L.T."/>
            <person name="Luong P.T."/>
            <person name="Phuong Thao L.T."/>
            <person name="Kim Chung L.T."/>
        </authorList>
    </citation>
    <scope>NUCLEOTIDE SEQUENCE [LARGE SCALE GENOMIC DNA]</scope>
    <source>
        <strain evidence="1 2">SN1</strain>
    </source>
</reference>
<dbReference type="EMBL" id="VEPV01000003">
    <property type="protein sequence ID" value="TNP15308.1"/>
    <property type="molecule type" value="Genomic_DNA"/>
</dbReference>
<dbReference type="RefSeq" id="WP_000249906.1">
    <property type="nucleotide sequence ID" value="NZ_JAEVMB010000007.1"/>
</dbReference>
<dbReference type="SUPFAM" id="SSF140453">
    <property type="entry name" value="EsxAB dimer-like"/>
    <property type="match status" value="1"/>
</dbReference>
<organism evidence="1 2">
    <name type="scientific">Bacillus tropicus</name>
    <dbReference type="NCBI Taxonomy" id="2026188"/>
    <lineage>
        <taxon>Bacteria</taxon>
        <taxon>Bacillati</taxon>
        <taxon>Bacillota</taxon>
        <taxon>Bacilli</taxon>
        <taxon>Bacillales</taxon>
        <taxon>Bacillaceae</taxon>
        <taxon>Bacillus</taxon>
        <taxon>Bacillus cereus group</taxon>
    </lineage>
</organism>
<comment type="caution">
    <text evidence="1">The sequence shown here is derived from an EMBL/GenBank/DDBJ whole genome shotgun (WGS) entry which is preliminary data.</text>
</comment>
<dbReference type="NCBIfam" id="TIGR03930">
    <property type="entry name" value="WXG100_ESAT6"/>
    <property type="match status" value="1"/>
</dbReference>
<gene>
    <name evidence="1" type="ORF">FHY71_10880</name>
</gene>
<dbReference type="Pfam" id="PF06013">
    <property type="entry name" value="WXG100"/>
    <property type="match status" value="1"/>
</dbReference>
<dbReference type="Proteomes" id="UP000312495">
    <property type="component" value="Unassembled WGS sequence"/>
</dbReference>
<dbReference type="PANTHER" id="PTHR34976:SF1">
    <property type="entry name" value="TOXIN BC_0920"/>
    <property type="match status" value="1"/>
</dbReference>
<proteinExistence type="predicted"/>
<evidence type="ECO:0000313" key="2">
    <source>
        <dbReference type="Proteomes" id="UP000312495"/>
    </source>
</evidence>
<protein>
    <submittedName>
        <fullName evidence="1">WXG100 family type VII secretion target</fullName>
    </submittedName>
</protein>